<feature type="transmembrane region" description="Helical" evidence="11">
    <location>
        <begin position="277"/>
        <end position="299"/>
    </location>
</feature>
<keyword evidence="4 11" id="KW-1003">Cell membrane</keyword>
<evidence type="ECO:0000256" key="7">
    <source>
        <dbReference type="ARBA" id="ARBA00022688"/>
    </source>
</evidence>
<dbReference type="OrthoDB" id="9782418at2"/>
<evidence type="ECO:0000256" key="1">
    <source>
        <dbReference type="ARBA" id="ARBA00001946"/>
    </source>
</evidence>
<dbReference type="KEGG" id="mbah:HYN46_05795"/>
<dbReference type="PANTHER" id="PTHR11048">
    <property type="entry name" value="PRENYLTRANSFERASES"/>
    <property type="match status" value="1"/>
</dbReference>
<dbReference type="HAMAP" id="MF_01635">
    <property type="entry name" value="UbiA"/>
    <property type="match status" value="1"/>
</dbReference>
<evidence type="ECO:0000256" key="12">
    <source>
        <dbReference type="NCBIfam" id="TIGR01474"/>
    </source>
</evidence>
<sequence>MSQLAQQHLTLRQKLHTYVQLTRLDRPIGIELLLWPTLWAVWLAGEQSPQHVTSWQIVLIFILGVIFMRSAGCAINDFADRHVDGQIERTKNRPLASGKISSKEALAVFGVLLLASASLLLFLPLQTLYWSFGAVFLAALYPFMKRWTYLPQFVLGAAFSWGIPMAFVAQGQTPGLVCWLLYIANLCWTVAYDTQYAMTDRADDLKAGVKSTAILFGRYDLLIIGILQIVFIALMAVVFSLLQLGFVAYIGLGVAIILFVLQFLSTRDRLPAHTFKAFLNNAWVGRAVWLFVTVALALADHTS</sequence>
<dbReference type="FunFam" id="1.20.120.1780:FF:000001">
    <property type="entry name" value="4-hydroxybenzoate octaprenyltransferase"/>
    <property type="match status" value="1"/>
</dbReference>
<comment type="catalytic activity">
    <reaction evidence="11">
        <text>all-trans-octaprenyl diphosphate + 4-hydroxybenzoate = 4-hydroxy-3-(all-trans-octaprenyl)benzoate + diphosphate</text>
        <dbReference type="Rhea" id="RHEA:27782"/>
        <dbReference type="ChEBI" id="CHEBI:1617"/>
        <dbReference type="ChEBI" id="CHEBI:17879"/>
        <dbReference type="ChEBI" id="CHEBI:33019"/>
        <dbReference type="ChEBI" id="CHEBI:57711"/>
        <dbReference type="EC" id="2.5.1.39"/>
    </reaction>
</comment>
<evidence type="ECO:0000256" key="11">
    <source>
        <dbReference type="HAMAP-Rule" id="MF_01635"/>
    </source>
</evidence>
<reference evidence="13 14" key="1">
    <citation type="submission" date="2018-07" db="EMBL/GenBank/DDBJ databases">
        <title>Genome sequencing of Moraxellaceae gen. HYN0046.</title>
        <authorList>
            <person name="Kim M."/>
            <person name="Yi H."/>
        </authorList>
    </citation>
    <scope>NUCLEOTIDE SEQUENCE [LARGE SCALE GENOMIC DNA]</scope>
    <source>
        <strain evidence="13 14">HYN0046</strain>
    </source>
</reference>
<evidence type="ECO:0000256" key="8">
    <source>
        <dbReference type="ARBA" id="ARBA00022692"/>
    </source>
</evidence>
<keyword evidence="11" id="KW-0460">Magnesium</keyword>
<evidence type="ECO:0000256" key="4">
    <source>
        <dbReference type="ARBA" id="ARBA00022475"/>
    </source>
</evidence>
<dbReference type="GO" id="GO:0005886">
    <property type="term" value="C:plasma membrane"/>
    <property type="evidence" value="ECO:0007669"/>
    <property type="project" value="UniProtKB-SubCell"/>
</dbReference>
<dbReference type="AlphaFoldDB" id="A0A345P529"/>
<comment type="function">
    <text evidence="11">Catalyzes the prenylation of para-hydroxybenzoate (PHB) with an all-trans polyprenyl group. Mediates the second step in the final reaction sequence of ubiquinone-8 (UQ-8) biosynthesis, which is the condensation of the polyisoprenoid side chain with PHB, generating the first membrane-bound Q intermediate 3-octaprenyl-4-hydroxybenzoate.</text>
</comment>
<dbReference type="RefSeq" id="WP_114898498.1">
    <property type="nucleotide sequence ID" value="NZ_CP031222.1"/>
</dbReference>
<comment type="cofactor">
    <cofactor evidence="1 11">
        <name>Mg(2+)</name>
        <dbReference type="ChEBI" id="CHEBI:18420"/>
    </cofactor>
</comment>
<dbReference type="UniPathway" id="UPA00232"/>
<evidence type="ECO:0000313" key="14">
    <source>
        <dbReference type="Proteomes" id="UP000253940"/>
    </source>
</evidence>
<evidence type="ECO:0000256" key="2">
    <source>
        <dbReference type="ARBA" id="ARBA00004141"/>
    </source>
</evidence>
<name>A0A345P529_9GAMM</name>
<keyword evidence="6 11" id="KW-0808">Transferase</keyword>
<comment type="subcellular location">
    <subcellularLocation>
        <location evidence="11">Cell inner membrane</location>
        <topology evidence="11">Multi-pass membrane protein</topology>
    </subcellularLocation>
    <subcellularLocation>
        <location evidence="2">Membrane</location>
        <topology evidence="2">Multi-pass membrane protein</topology>
    </subcellularLocation>
</comment>
<keyword evidence="7 11" id="KW-0831">Ubiquinone biosynthesis</keyword>
<keyword evidence="14" id="KW-1185">Reference proteome</keyword>
<dbReference type="Gene3D" id="1.10.357.140">
    <property type="entry name" value="UbiA prenyltransferase"/>
    <property type="match status" value="1"/>
</dbReference>
<keyword evidence="10 11" id="KW-0472">Membrane</keyword>
<feature type="transmembrane region" description="Helical" evidence="11">
    <location>
        <begin position="179"/>
        <end position="198"/>
    </location>
</feature>
<dbReference type="GO" id="GO:0008412">
    <property type="term" value="F:4-hydroxybenzoate polyprenyltransferase activity"/>
    <property type="evidence" value="ECO:0007669"/>
    <property type="project" value="UniProtKB-UniRule"/>
</dbReference>
<protein>
    <recommendedName>
        <fullName evidence="11 12">4-hydroxybenzoate octaprenyltransferase</fullName>
        <ecNumber evidence="11 12">2.5.1.39</ecNumber>
    </recommendedName>
    <alternativeName>
        <fullName evidence="11">4-HB polyprenyltransferase</fullName>
    </alternativeName>
</protein>
<gene>
    <name evidence="11" type="primary">ubiA</name>
    <name evidence="13" type="ORF">HYN46_05795</name>
</gene>
<feature type="transmembrane region" description="Helical" evidence="11">
    <location>
        <begin position="57"/>
        <end position="79"/>
    </location>
</feature>
<evidence type="ECO:0000256" key="9">
    <source>
        <dbReference type="ARBA" id="ARBA00022989"/>
    </source>
</evidence>
<dbReference type="InterPro" id="IPR039653">
    <property type="entry name" value="Prenyltransferase"/>
</dbReference>
<proteinExistence type="inferred from homology"/>
<dbReference type="EMBL" id="CP031222">
    <property type="protein sequence ID" value="AXI02388.1"/>
    <property type="molecule type" value="Genomic_DNA"/>
</dbReference>
<dbReference type="FunFam" id="1.10.357.140:FF:000008">
    <property type="entry name" value="4-hydroxybenzoate octaprenyltransferase"/>
    <property type="match status" value="1"/>
</dbReference>
<dbReference type="Pfam" id="PF01040">
    <property type="entry name" value="UbiA"/>
    <property type="match status" value="1"/>
</dbReference>
<organism evidence="13 14">
    <name type="scientific">Aquirhabdus parva</name>
    <dbReference type="NCBI Taxonomy" id="2283318"/>
    <lineage>
        <taxon>Bacteria</taxon>
        <taxon>Pseudomonadati</taxon>
        <taxon>Pseudomonadota</taxon>
        <taxon>Gammaproteobacteria</taxon>
        <taxon>Moraxellales</taxon>
        <taxon>Moraxellaceae</taxon>
        <taxon>Aquirhabdus</taxon>
    </lineage>
</organism>
<feature type="transmembrane region" description="Helical" evidence="11">
    <location>
        <begin position="246"/>
        <end position="265"/>
    </location>
</feature>
<keyword evidence="8 11" id="KW-0812">Transmembrane</keyword>
<keyword evidence="9 11" id="KW-1133">Transmembrane helix</keyword>
<evidence type="ECO:0000256" key="3">
    <source>
        <dbReference type="ARBA" id="ARBA00005985"/>
    </source>
</evidence>
<comment type="pathway">
    <text evidence="11">Cofactor biosynthesis; ubiquinone biosynthesis.</text>
</comment>
<evidence type="ECO:0000256" key="5">
    <source>
        <dbReference type="ARBA" id="ARBA00022519"/>
    </source>
</evidence>
<dbReference type="GO" id="GO:0006744">
    <property type="term" value="P:ubiquinone biosynthetic process"/>
    <property type="evidence" value="ECO:0007669"/>
    <property type="project" value="UniProtKB-UniRule"/>
</dbReference>
<dbReference type="EC" id="2.5.1.39" evidence="11 12"/>
<dbReference type="Proteomes" id="UP000253940">
    <property type="component" value="Chromosome"/>
</dbReference>
<dbReference type="InterPro" id="IPR006370">
    <property type="entry name" value="HB_polyprenyltransferase-like"/>
</dbReference>
<dbReference type="InterPro" id="IPR044878">
    <property type="entry name" value="UbiA_sf"/>
</dbReference>
<dbReference type="CDD" id="cd13959">
    <property type="entry name" value="PT_UbiA_COQ2"/>
    <property type="match status" value="1"/>
</dbReference>
<dbReference type="InterPro" id="IPR000537">
    <property type="entry name" value="UbiA_prenyltransferase"/>
</dbReference>
<accession>A0A345P529</accession>
<comment type="similarity">
    <text evidence="3 11">Belongs to the UbiA prenyltransferase family.</text>
</comment>
<dbReference type="PANTHER" id="PTHR11048:SF28">
    <property type="entry name" value="4-HYDROXYBENZOATE POLYPRENYLTRANSFERASE, MITOCHONDRIAL"/>
    <property type="match status" value="1"/>
</dbReference>
<dbReference type="Gene3D" id="1.20.120.1780">
    <property type="entry name" value="UbiA prenyltransferase"/>
    <property type="match status" value="1"/>
</dbReference>
<feature type="transmembrane region" description="Helical" evidence="11">
    <location>
        <begin position="100"/>
        <end position="122"/>
    </location>
</feature>
<evidence type="ECO:0000313" key="13">
    <source>
        <dbReference type="EMBL" id="AXI02388.1"/>
    </source>
</evidence>
<feature type="transmembrane region" description="Helical" evidence="11">
    <location>
        <begin position="219"/>
        <end position="240"/>
    </location>
</feature>
<evidence type="ECO:0000256" key="10">
    <source>
        <dbReference type="ARBA" id="ARBA00023136"/>
    </source>
</evidence>
<keyword evidence="5 11" id="KW-0997">Cell inner membrane</keyword>
<evidence type="ECO:0000256" key="6">
    <source>
        <dbReference type="ARBA" id="ARBA00022679"/>
    </source>
</evidence>
<dbReference type="NCBIfam" id="TIGR01474">
    <property type="entry name" value="ubiA_proteo"/>
    <property type="match status" value="1"/>
</dbReference>
<feature type="transmembrane region" description="Helical" evidence="11">
    <location>
        <begin position="128"/>
        <end position="144"/>
    </location>
</feature>